<dbReference type="InterPro" id="IPR007287">
    <property type="entry name" value="Sof1"/>
</dbReference>
<dbReference type="InterPro" id="IPR019775">
    <property type="entry name" value="WD40_repeat_CS"/>
</dbReference>
<evidence type="ECO:0000256" key="8">
    <source>
        <dbReference type="ARBA" id="ARBA00032239"/>
    </source>
</evidence>
<dbReference type="InterPro" id="IPR051733">
    <property type="entry name" value="WD_repeat_DCAF13/WDSOF1"/>
</dbReference>
<dbReference type="SUPFAM" id="SSF50978">
    <property type="entry name" value="WD40 repeat-like"/>
    <property type="match status" value="1"/>
</dbReference>
<feature type="region of interest" description="Disordered" evidence="10">
    <location>
        <begin position="364"/>
        <end position="394"/>
    </location>
</feature>
<proteinExistence type="inferred from homology"/>
<keyword evidence="7" id="KW-0687">Ribonucleoprotein</keyword>
<dbReference type="InterPro" id="IPR001680">
    <property type="entry name" value="WD40_rpt"/>
</dbReference>
<evidence type="ECO:0000259" key="11">
    <source>
        <dbReference type="Pfam" id="PF04158"/>
    </source>
</evidence>
<evidence type="ECO:0000256" key="9">
    <source>
        <dbReference type="PROSITE-ProRule" id="PRU00221"/>
    </source>
</evidence>
<dbReference type="InterPro" id="IPR015943">
    <property type="entry name" value="WD40/YVTN_repeat-like_dom_sf"/>
</dbReference>
<evidence type="ECO:0000256" key="3">
    <source>
        <dbReference type="ARBA" id="ARBA00021762"/>
    </source>
</evidence>
<dbReference type="PANTHER" id="PTHR22851:SF0">
    <property type="entry name" value="DDB1- AND CUL4-ASSOCIATED FACTOR 13"/>
    <property type="match status" value="1"/>
</dbReference>
<evidence type="ECO:0000256" key="5">
    <source>
        <dbReference type="ARBA" id="ARBA00022737"/>
    </source>
</evidence>
<dbReference type="InterPro" id="IPR036322">
    <property type="entry name" value="WD40_repeat_dom_sf"/>
</dbReference>
<keyword evidence="4 9" id="KW-0853">WD repeat</keyword>
<evidence type="ECO:0000256" key="2">
    <source>
        <dbReference type="ARBA" id="ARBA00005649"/>
    </source>
</evidence>
<evidence type="ECO:0000313" key="12">
    <source>
        <dbReference type="EMBL" id="KAK9798589.1"/>
    </source>
</evidence>
<comment type="subcellular location">
    <subcellularLocation>
        <location evidence="1">Nucleus</location>
        <location evidence="1">Nucleolus</location>
    </subcellularLocation>
</comment>
<feature type="repeat" description="WD" evidence="9">
    <location>
        <begin position="270"/>
        <end position="311"/>
    </location>
</feature>
<protein>
    <recommendedName>
        <fullName evidence="3">DDB1- and CUL4-associated factor 13</fullName>
    </recommendedName>
    <alternativeName>
        <fullName evidence="8">WD repeat and SOF domain-containing protein 1</fullName>
    </alternativeName>
</protein>
<evidence type="ECO:0000256" key="10">
    <source>
        <dbReference type="SAM" id="MobiDB-lite"/>
    </source>
</evidence>
<accession>A0AAW1NXQ0</accession>
<dbReference type="GO" id="GO:0032040">
    <property type="term" value="C:small-subunit processome"/>
    <property type="evidence" value="ECO:0007669"/>
    <property type="project" value="TreeGrafter"/>
</dbReference>
<dbReference type="EMBL" id="JALJOQ010000096">
    <property type="protein sequence ID" value="KAK9798589.1"/>
    <property type="molecule type" value="Genomic_DNA"/>
</dbReference>
<comment type="caution">
    <text evidence="12">The sequence shown here is derived from an EMBL/GenBank/DDBJ whole genome shotgun (WGS) entry which is preliminary data.</text>
</comment>
<dbReference type="PROSITE" id="PS00678">
    <property type="entry name" value="WD_REPEATS_1"/>
    <property type="match status" value="1"/>
</dbReference>
<dbReference type="Gene3D" id="2.130.10.10">
    <property type="entry name" value="YVTN repeat-like/Quinoprotein amine dehydrogenase"/>
    <property type="match status" value="1"/>
</dbReference>
<dbReference type="AlphaFoldDB" id="A0AAW1NXQ0"/>
<dbReference type="PANTHER" id="PTHR22851">
    <property type="entry name" value="U3 SMALL NUCLEOLAR RNA U3 SNORNA ASSOCIATED PROTEIN"/>
    <property type="match status" value="1"/>
</dbReference>
<gene>
    <name evidence="12" type="ORF">WJX73_005000</name>
</gene>
<dbReference type="SMART" id="SM00320">
    <property type="entry name" value="WD40"/>
    <property type="match status" value="5"/>
</dbReference>
<evidence type="ECO:0000313" key="13">
    <source>
        <dbReference type="Proteomes" id="UP001465755"/>
    </source>
</evidence>
<dbReference type="Pfam" id="PF00400">
    <property type="entry name" value="WD40"/>
    <property type="match status" value="3"/>
</dbReference>
<organism evidence="12 13">
    <name type="scientific">Symbiochloris irregularis</name>
    <dbReference type="NCBI Taxonomy" id="706552"/>
    <lineage>
        <taxon>Eukaryota</taxon>
        <taxon>Viridiplantae</taxon>
        <taxon>Chlorophyta</taxon>
        <taxon>core chlorophytes</taxon>
        <taxon>Trebouxiophyceae</taxon>
        <taxon>Trebouxiales</taxon>
        <taxon>Trebouxiaceae</taxon>
        <taxon>Symbiochloris</taxon>
    </lineage>
</organism>
<evidence type="ECO:0000256" key="1">
    <source>
        <dbReference type="ARBA" id="ARBA00004604"/>
    </source>
</evidence>
<sequence length="394" mass="44568">MVKVKAINRSETECTRERSQDLRKVHKNLDPALHPFERAVEYTRALNAVKLDRVFAKPFVAAFPHQDGVNCLARNPKQLNGVVSGSADGLVQLWDVAGKRCLRRYPGHEGAVTGVSITSDGLACAQVDIWDHNRSDPVSSLPWGSDTVMSVRFNPAEPDLIASTATDRSLVLYDLRSSTAVRKLIMRTKSNAVAWNPREAFNLTVANEDCCLYTFDIRKLKTATCVHKDFVSAVMDVDYAPTGREFVAGGYDRSVRIFAHNGGHSREVYHTKRMQRVMAVRFSGDASYVFSGSDDMNLRVWKANASEAQGRLLPRQLQQRAYNAALIKRFRHLPEIRRIERHRHLPAPLYKAARLRRTMIDADRRRQDRRIAHSAPGSVKIQPARKARIIEEQE</sequence>
<evidence type="ECO:0000256" key="7">
    <source>
        <dbReference type="ARBA" id="ARBA00023274"/>
    </source>
</evidence>
<comment type="similarity">
    <text evidence="2">Belongs to the WD repeat DCAF13/WDSOF1 family.</text>
</comment>
<feature type="repeat" description="WD" evidence="9">
    <location>
        <begin position="62"/>
        <end position="104"/>
    </location>
</feature>
<evidence type="ECO:0000256" key="4">
    <source>
        <dbReference type="ARBA" id="ARBA00022574"/>
    </source>
</evidence>
<reference evidence="12 13" key="1">
    <citation type="journal article" date="2024" name="Nat. Commun.">
        <title>Phylogenomics reveals the evolutionary origins of lichenization in chlorophyte algae.</title>
        <authorList>
            <person name="Puginier C."/>
            <person name="Libourel C."/>
            <person name="Otte J."/>
            <person name="Skaloud P."/>
            <person name="Haon M."/>
            <person name="Grisel S."/>
            <person name="Petersen M."/>
            <person name="Berrin J.G."/>
            <person name="Delaux P.M."/>
            <person name="Dal Grande F."/>
            <person name="Keller J."/>
        </authorList>
    </citation>
    <scope>NUCLEOTIDE SEQUENCE [LARGE SCALE GENOMIC DNA]</scope>
    <source>
        <strain evidence="12 13">SAG 2036</strain>
    </source>
</reference>
<feature type="domain" description="Sof1-like protein" evidence="11">
    <location>
        <begin position="303"/>
        <end position="388"/>
    </location>
</feature>
<dbReference type="GO" id="GO:0000462">
    <property type="term" value="P:maturation of SSU-rRNA from tricistronic rRNA transcript (SSU-rRNA, 5.8S rRNA, LSU-rRNA)"/>
    <property type="evidence" value="ECO:0007669"/>
    <property type="project" value="TreeGrafter"/>
</dbReference>
<keyword evidence="5" id="KW-0677">Repeat</keyword>
<evidence type="ECO:0000256" key="6">
    <source>
        <dbReference type="ARBA" id="ARBA00023242"/>
    </source>
</evidence>
<dbReference type="PROSITE" id="PS50082">
    <property type="entry name" value="WD_REPEATS_2"/>
    <property type="match status" value="2"/>
</dbReference>
<keyword evidence="6" id="KW-0539">Nucleus</keyword>
<dbReference type="PROSITE" id="PS50294">
    <property type="entry name" value="WD_REPEATS_REGION"/>
    <property type="match status" value="1"/>
</dbReference>
<name>A0AAW1NXQ0_9CHLO</name>
<dbReference type="Proteomes" id="UP001465755">
    <property type="component" value="Unassembled WGS sequence"/>
</dbReference>
<keyword evidence="13" id="KW-1185">Reference proteome</keyword>
<dbReference type="Pfam" id="PF04158">
    <property type="entry name" value="Sof1"/>
    <property type="match status" value="1"/>
</dbReference>